<dbReference type="Pfam" id="PF00011">
    <property type="entry name" value="HSP20"/>
    <property type="match status" value="1"/>
</dbReference>
<evidence type="ECO:0000256" key="2">
    <source>
        <dbReference type="ARBA" id="ARBA00022490"/>
    </source>
</evidence>
<keyword evidence="3" id="KW-0346">Stress response</keyword>
<evidence type="ECO:0000256" key="5">
    <source>
        <dbReference type="PROSITE-ProRule" id="PRU00285"/>
    </source>
</evidence>
<sequence length="155" mass="17598">MSIIPNSVFGGRYDTSYWDPFEDFHFKCTVAMPHAAFPNEATSFVSARIDCKETPEAYVFKADLPGLKKDEVKVEVENGKDLCISGNRKVEKEVKTDMWHRVERSSGEFFRRFRLPENAKANKATTSLENGVLTVTVPKEETKKHSFRTIDISGS</sequence>
<comment type="subunit">
    <text evidence="4">Forms oligomeric structures.</text>
</comment>
<evidence type="ECO:0000259" key="7">
    <source>
        <dbReference type="PROSITE" id="PS01031"/>
    </source>
</evidence>
<dbReference type="PANTHER" id="PTHR11527">
    <property type="entry name" value="HEAT-SHOCK PROTEIN 20 FAMILY MEMBER"/>
    <property type="match status" value="1"/>
</dbReference>
<comment type="subcellular location">
    <subcellularLocation>
        <location evidence="1">Cytoplasm</location>
    </subcellularLocation>
</comment>
<keyword evidence="2" id="KW-0963">Cytoplasm</keyword>
<comment type="similarity">
    <text evidence="5 6">Belongs to the small heat shock protein (HSP20) family.</text>
</comment>
<evidence type="ECO:0000256" key="3">
    <source>
        <dbReference type="ARBA" id="ARBA00023016"/>
    </source>
</evidence>
<evidence type="ECO:0000256" key="4">
    <source>
        <dbReference type="ARBA" id="ARBA00038789"/>
    </source>
</evidence>
<protein>
    <recommendedName>
        <fullName evidence="7">SHSP domain-containing protein</fullName>
    </recommendedName>
</protein>
<organism evidence="8">
    <name type="scientific">Fagus sylvatica</name>
    <name type="common">Beechnut</name>
    <dbReference type="NCBI Taxonomy" id="28930"/>
    <lineage>
        <taxon>Eukaryota</taxon>
        <taxon>Viridiplantae</taxon>
        <taxon>Streptophyta</taxon>
        <taxon>Embryophyta</taxon>
        <taxon>Tracheophyta</taxon>
        <taxon>Spermatophyta</taxon>
        <taxon>Magnoliopsida</taxon>
        <taxon>eudicotyledons</taxon>
        <taxon>Gunneridae</taxon>
        <taxon>Pentapetalae</taxon>
        <taxon>rosids</taxon>
        <taxon>fabids</taxon>
        <taxon>Fagales</taxon>
        <taxon>Fagaceae</taxon>
        <taxon>Fagus</taxon>
    </lineage>
</organism>
<dbReference type="EMBL" id="OIVN01002986">
    <property type="protein sequence ID" value="SPD07950.1"/>
    <property type="molecule type" value="Genomic_DNA"/>
</dbReference>
<dbReference type="FunFam" id="2.60.40.790:FF:000009">
    <property type="entry name" value="17.6 kDa class I heat shock protein-like"/>
    <property type="match status" value="1"/>
</dbReference>
<dbReference type="PROSITE" id="PS01031">
    <property type="entry name" value="SHSP"/>
    <property type="match status" value="1"/>
</dbReference>
<gene>
    <name evidence="8" type="ORF">FSB_LOCUS35832</name>
</gene>
<dbReference type="GO" id="GO:0005737">
    <property type="term" value="C:cytoplasm"/>
    <property type="evidence" value="ECO:0007669"/>
    <property type="project" value="UniProtKB-SubCell"/>
</dbReference>
<feature type="domain" description="SHSP" evidence="7">
    <location>
        <begin position="40"/>
        <end position="155"/>
    </location>
</feature>
<name>A0A2N9H8H4_FAGSY</name>
<evidence type="ECO:0000256" key="1">
    <source>
        <dbReference type="ARBA" id="ARBA00004496"/>
    </source>
</evidence>
<dbReference type="Gene3D" id="2.60.40.790">
    <property type="match status" value="1"/>
</dbReference>
<evidence type="ECO:0000256" key="6">
    <source>
        <dbReference type="RuleBase" id="RU003616"/>
    </source>
</evidence>
<accession>A0A2N9H8H4</accession>
<proteinExistence type="inferred from homology"/>
<evidence type="ECO:0000313" key="8">
    <source>
        <dbReference type="EMBL" id="SPD07950.1"/>
    </source>
</evidence>
<dbReference type="SUPFAM" id="SSF49764">
    <property type="entry name" value="HSP20-like chaperones"/>
    <property type="match status" value="1"/>
</dbReference>
<dbReference type="CDD" id="cd06472">
    <property type="entry name" value="ACD_ScHsp26_like"/>
    <property type="match status" value="1"/>
</dbReference>
<dbReference type="InterPro" id="IPR008978">
    <property type="entry name" value="HSP20-like_chaperone"/>
</dbReference>
<reference evidence="8" key="1">
    <citation type="submission" date="2018-02" db="EMBL/GenBank/DDBJ databases">
        <authorList>
            <person name="Cohen D.B."/>
            <person name="Kent A.D."/>
        </authorList>
    </citation>
    <scope>NUCLEOTIDE SEQUENCE</scope>
</reference>
<dbReference type="InterPro" id="IPR002068">
    <property type="entry name" value="A-crystallin/Hsp20_dom"/>
</dbReference>
<dbReference type="AlphaFoldDB" id="A0A2N9H8H4"/>
<dbReference type="InterPro" id="IPR031107">
    <property type="entry name" value="Small_HSP"/>
</dbReference>